<dbReference type="InterPro" id="IPR003825">
    <property type="entry name" value="Colicin-V_CvpA"/>
</dbReference>
<dbReference type="PANTHER" id="PTHR36926">
    <property type="entry name" value="COLICIN V PRODUCTION PROTEIN"/>
    <property type="match status" value="1"/>
</dbReference>
<proteinExistence type="predicted"/>
<accession>A0A381S8L9</accession>
<keyword evidence="2 5" id="KW-0812">Transmembrane</keyword>
<evidence type="ECO:0008006" key="7">
    <source>
        <dbReference type="Google" id="ProtNLM"/>
    </source>
</evidence>
<comment type="subcellular location">
    <subcellularLocation>
        <location evidence="1">Membrane</location>
        <topology evidence="1">Multi-pass membrane protein</topology>
    </subcellularLocation>
</comment>
<gene>
    <name evidence="6" type="ORF">METZ01_LOCUS53274</name>
</gene>
<evidence type="ECO:0000256" key="4">
    <source>
        <dbReference type="ARBA" id="ARBA00023136"/>
    </source>
</evidence>
<feature type="transmembrane region" description="Helical" evidence="5">
    <location>
        <begin position="120"/>
        <end position="142"/>
    </location>
</feature>
<evidence type="ECO:0000256" key="3">
    <source>
        <dbReference type="ARBA" id="ARBA00022989"/>
    </source>
</evidence>
<dbReference type="Pfam" id="PF02674">
    <property type="entry name" value="Colicin_V"/>
    <property type="match status" value="1"/>
</dbReference>
<reference evidence="6" key="1">
    <citation type="submission" date="2018-05" db="EMBL/GenBank/DDBJ databases">
        <authorList>
            <person name="Lanie J.A."/>
            <person name="Ng W.-L."/>
            <person name="Kazmierczak K.M."/>
            <person name="Andrzejewski T.M."/>
            <person name="Davidsen T.M."/>
            <person name="Wayne K.J."/>
            <person name="Tettelin H."/>
            <person name="Glass J.I."/>
            <person name="Rusch D."/>
            <person name="Podicherti R."/>
            <person name="Tsui H.-C.T."/>
            <person name="Winkler M.E."/>
        </authorList>
    </citation>
    <scope>NUCLEOTIDE SEQUENCE</scope>
</reference>
<organism evidence="6">
    <name type="scientific">marine metagenome</name>
    <dbReference type="NCBI Taxonomy" id="408172"/>
    <lineage>
        <taxon>unclassified sequences</taxon>
        <taxon>metagenomes</taxon>
        <taxon>ecological metagenomes</taxon>
    </lineage>
</organism>
<keyword evidence="3 5" id="KW-1133">Transmembrane helix</keyword>
<dbReference type="AlphaFoldDB" id="A0A381S8L9"/>
<sequence length="189" mass="21607">MMIYHIVFPNLSFPIMIFGSEEIISMLDFVLVVTLAISTVVGFFRGFVSEILSLLVWVIAFWATFSFDDNLGIYLLSSIESEASRIWLSRLLIIAIVLIIGGIINKLLSKIVSWNFTGNLFFGTLFGFFRGLVLITIIILILEDTRLYSEPWVQDAMLLEYAENIADFVSNLFLNYYEPIETLMFEKGI</sequence>
<evidence type="ECO:0000313" key="6">
    <source>
        <dbReference type="EMBL" id="SVA00420.1"/>
    </source>
</evidence>
<protein>
    <recommendedName>
        <fullName evidence="7">Colicin V production protein</fullName>
    </recommendedName>
</protein>
<name>A0A381S8L9_9ZZZZ</name>
<feature type="transmembrane region" description="Helical" evidence="5">
    <location>
        <begin position="23"/>
        <end position="44"/>
    </location>
</feature>
<dbReference type="InterPro" id="IPR052719">
    <property type="entry name" value="CvpA-like"/>
</dbReference>
<dbReference type="EMBL" id="UINC01002800">
    <property type="protein sequence ID" value="SVA00420.1"/>
    <property type="molecule type" value="Genomic_DNA"/>
</dbReference>
<dbReference type="GO" id="GO:0016020">
    <property type="term" value="C:membrane"/>
    <property type="evidence" value="ECO:0007669"/>
    <property type="project" value="UniProtKB-SubCell"/>
</dbReference>
<evidence type="ECO:0000256" key="1">
    <source>
        <dbReference type="ARBA" id="ARBA00004141"/>
    </source>
</evidence>
<feature type="transmembrane region" description="Helical" evidence="5">
    <location>
        <begin position="87"/>
        <end position="108"/>
    </location>
</feature>
<evidence type="ECO:0000256" key="2">
    <source>
        <dbReference type="ARBA" id="ARBA00022692"/>
    </source>
</evidence>
<keyword evidence="4 5" id="KW-0472">Membrane</keyword>
<dbReference type="PANTHER" id="PTHR36926:SF1">
    <property type="entry name" value="COLICIN V PRODUCTION PROTEIN"/>
    <property type="match status" value="1"/>
</dbReference>
<feature type="transmembrane region" description="Helical" evidence="5">
    <location>
        <begin position="51"/>
        <end position="67"/>
    </location>
</feature>
<dbReference type="GO" id="GO:0009403">
    <property type="term" value="P:toxin biosynthetic process"/>
    <property type="evidence" value="ECO:0007669"/>
    <property type="project" value="InterPro"/>
</dbReference>
<evidence type="ECO:0000256" key="5">
    <source>
        <dbReference type="SAM" id="Phobius"/>
    </source>
</evidence>